<name>A0A6N0JI92_ACHDE</name>
<gene>
    <name evidence="1" type="ORF">FOC81_09105</name>
</gene>
<accession>A0A6N0JI92</accession>
<organism evidence="1 2">
    <name type="scientific">Achromobacter denitrificans</name>
    <name type="common">Alcaligenes denitrificans</name>
    <dbReference type="NCBI Taxonomy" id="32002"/>
    <lineage>
        <taxon>Bacteria</taxon>
        <taxon>Pseudomonadati</taxon>
        <taxon>Pseudomonadota</taxon>
        <taxon>Betaproteobacteria</taxon>
        <taxon>Burkholderiales</taxon>
        <taxon>Alcaligenaceae</taxon>
        <taxon>Achromobacter</taxon>
    </lineage>
</organism>
<dbReference type="AlphaFoldDB" id="A0A6N0JI92"/>
<dbReference type="EMBL" id="CP054569">
    <property type="protein sequence ID" value="QKQ46839.1"/>
    <property type="molecule type" value="Genomic_DNA"/>
</dbReference>
<dbReference type="Proteomes" id="UP000509782">
    <property type="component" value="Chromosome"/>
</dbReference>
<evidence type="ECO:0000313" key="2">
    <source>
        <dbReference type="Proteomes" id="UP000509782"/>
    </source>
</evidence>
<sequence length="158" mass="16913">MTLSEIIKTGIDPALALLPAKMDTPAARVMLLAIGLQESLFLHRRQIGGPARGFWQFEQGGGVRGVLTHAASAALARQVCEVRGVVPTSAAVYAQLESDDVLAAAFARLLLWTDPARLPAAADSKGGWDLYARTWRPGKPHPQTWPALHAQAVAEVTQ</sequence>
<protein>
    <submittedName>
        <fullName evidence="1">Uncharacterized protein</fullName>
    </submittedName>
</protein>
<evidence type="ECO:0000313" key="1">
    <source>
        <dbReference type="EMBL" id="QKQ46839.1"/>
    </source>
</evidence>
<dbReference type="RefSeq" id="WP_174716128.1">
    <property type="nucleotide sequence ID" value="NZ_CP054569.1"/>
</dbReference>
<reference evidence="1 2" key="1">
    <citation type="submission" date="2020-05" db="EMBL/GenBank/DDBJ databases">
        <title>FDA dAtabase for Regulatory Grade micrObial Sequences (FDA-ARGOS): Supporting development and validation of Infectious Disease Dx tests.</title>
        <authorList>
            <person name="Sproer C."/>
            <person name="Gronow S."/>
            <person name="Severitt S."/>
            <person name="Schroder I."/>
            <person name="Tallon L."/>
            <person name="Sadzewicz L."/>
            <person name="Zhao X."/>
            <person name="Vavikolanu K."/>
            <person name="Mehta A."/>
            <person name="Aluvathingal J."/>
            <person name="Nadendla S."/>
            <person name="Myers T."/>
            <person name="Yan Y."/>
            <person name="Sichtig H."/>
        </authorList>
    </citation>
    <scope>NUCLEOTIDE SEQUENCE [LARGE SCALE GENOMIC DNA]</scope>
    <source>
        <strain evidence="1 2">FDAARGOS_787</strain>
    </source>
</reference>
<proteinExistence type="predicted"/>